<organism evidence="2 3">
    <name type="scientific">Diploscapter pachys</name>
    <dbReference type="NCBI Taxonomy" id="2018661"/>
    <lineage>
        <taxon>Eukaryota</taxon>
        <taxon>Metazoa</taxon>
        <taxon>Ecdysozoa</taxon>
        <taxon>Nematoda</taxon>
        <taxon>Chromadorea</taxon>
        <taxon>Rhabditida</taxon>
        <taxon>Rhabditina</taxon>
        <taxon>Rhabditomorpha</taxon>
        <taxon>Rhabditoidea</taxon>
        <taxon>Rhabditidae</taxon>
        <taxon>Diploscapter</taxon>
    </lineage>
</organism>
<dbReference type="EMBL" id="LIAE01009478">
    <property type="protein sequence ID" value="PAV69666.1"/>
    <property type="molecule type" value="Genomic_DNA"/>
</dbReference>
<proteinExistence type="predicted"/>
<gene>
    <name evidence="2" type="ORF">WR25_26874</name>
</gene>
<reference evidence="2 3" key="1">
    <citation type="journal article" date="2017" name="Curr. Biol.">
        <title>Genome architecture and evolution of a unichromosomal asexual nematode.</title>
        <authorList>
            <person name="Fradin H."/>
            <person name="Zegar C."/>
            <person name="Gutwein M."/>
            <person name="Lucas J."/>
            <person name="Kovtun M."/>
            <person name="Corcoran D."/>
            <person name="Baugh L.R."/>
            <person name="Kiontke K."/>
            <person name="Gunsalus K."/>
            <person name="Fitch D.H."/>
            <person name="Piano F."/>
        </authorList>
    </citation>
    <scope>NUCLEOTIDE SEQUENCE [LARGE SCALE GENOMIC DNA]</scope>
    <source>
        <strain evidence="2">PF1309</strain>
    </source>
</reference>
<evidence type="ECO:0000313" key="3">
    <source>
        <dbReference type="Proteomes" id="UP000218231"/>
    </source>
</evidence>
<sequence length="87" mass="10229">MRQLNPGASLLALLYGERRHDLRTRELASQCLDLGKILGQGPNEYEQSKNDYEQSKNEYEQSKNEYEQSKNEYEQSKNEDEQAEKRS</sequence>
<evidence type="ECO:0000256" key="1">
    <source>
        <dbReference type="SAM" id="MobiDB-lite"/>
    </source>
</evidence>
<evidence type="ECO:0000313" key="2">
    <source>
        <dbReference type="EMBL" id="PAV69666.1"/>
    </source>
</evidence>
<dbReference type="Proteomes" id="UP000218231">
    <property type="component" value="Unassembled WGS sequence"/>
</dbReference>
<name>A0A2A2K6P2_9BILA</name>
<comment type="caution">
    <text evidence="2">The sequence shown here is derived from an EMBL/GenBank/DDBJ whole genome shotgun (WGS) entry which is preliminary data.</text>
</comment>
<dbReference type="AlphaFoldDB" id="A0A2A2K6P2"/>
<protein>
    <submittedName>
        <fullName evidence="2">Uncharacterized protein</fullName>
    </submittedName>
</protein>
<feature type="compositionally biased region" description="Basic and acidic residues" evidence="1">
    <location>
        <begin position="46"/>
        <end position="87"/>
    </location>
</feature>
<accession>A0A2A2K6P2</accession>
<keyword evidence="3" id="KW-1185">Reference proteome</keyword>
<feature type="region of interest" description="Disordered" evidence="1">
    <location>
        <begin position="36"/>
        <end position="87"/>
    </location>
</feature>